<gene>
    <name evidence="4" type="ORF">SAMN04488090_2213</name>
</gene>
<accession>A0A1G9PK03</accession>
<evidence type="ECO:0000256" key="1">
    <source>
        <dbReference type="SAM" id="MobiDB-lite"/>
    </source>
</evidence>
<keyword evidence="2" id="KW-0732">Signal</keyword>
<feature type="region of interest" description="Disordered" evidence="1">
    <location>
        <begin position="109"/>
        <end position="172"/>
    </location>
</feature>
<dbReference type="Pfam" id="PF14771">
    <property type="entry name" value="DUF4476"/>
    <property type="match status" value="1"/>
</dbReference>
<protein>
    <recommendedName>
        <fullName evidence="3">DUF4476 domain-containing protein</fullName>
    </recommendedName>
</protein>
<feature type="chain" id="PRO_5011655634" description="DUF4476 domain-containing protein" evidence="2">
    <location>
        <begin position="23"/>
        <end position="263"/>
    </location>
</feature>
<keyword evidence="5" id="KW-1185">Reference proteome</keyword>
<sequence length="263" mass="30013">MKTPIRFVLFGLGLLTANAAIADTELFIETPAGSRMTVVVNDQSITNATGRFRFFDLRPGQAQVLFYRGNYLLTRQWVNLRPDTRTMALLHPQWGFRVRGTYPLYGNNGGTLPDWQNSPNQPAPDDDLPSFRKDDPQQNSQPDTDGRLLPANPDKSASPDTGGRTSRGEVMSEDEFFQYQEALKRTEAGKRLDFAKKTLPRQGFSVKQLNTILKQFSETQERLEVAKLGWDYVDNRSDFESVYDQFAFKSDKDVLREYCDQHP</sequence>
<proteinExistence type="predicted"/>
<organism evidence="4 5">
    <name type="scientific">Siphonobacter aquaeclarae</name>
    <dbReference type="NCBI Taxonomy" id="563176"/>
    <lineage>
        <taxon>Bacteria</taxon>
        <taxon>Pseudomonadati</taxon>
        <taxon>Bacteroidota</taxon>
        <taxon>Cytophagia</taxon>
        <taxon>Cytophagales</taxon>
        <taxon>Cytophagaceae</taxon>
        <taxon>Siphonobacter</taxon>
    </lineage>
</organism>
<dbReference type="InterPro" id="IPR028011">
    <property type="entry name" value="DUF4476"/>
</dbReference>
<evidence type="ECO:0000256" key="2">
    <source>
        <dbReference type="SAM" id="SignalP"/>
    </source>
</evidence>
<feature type="signal peptide" evidence="2">
    <location>
        <begin position="1"/>
        <end position="22"/>
    </location>
</feature>
<dbReference type="OrthoDB" id="1033069at2"/>
<feature type="domain" description="DUF4476" evidence="3">
    <location>
        <begin position="171"/>
        <end position="259"/>
    </location>
</feature>
<dbReference type="AlphaFoldDB" id="A0A1G9PK03"/>
<evidence type="ECO:0000313" key="4">
    <source>
        <dbReference type="EMBL" id="SDL99130.1"/>
    </source>
</evidence>
<name>A0A1G9PK03_9BACT</name>
<evidence type="ECO:0000259" key="3">
    <source>
        <dbReference type="Pfam" id="PF14771"/>
    </source>
</evidence>
<evidence type="ECO:0000313" key="5">
    <source>
        <dbReference type="Proteomes" id="UP000198901"/>
    </source>
</evidence>
<dbReference type="EMBL" id="FNGS01000004">
    <property type="protein sequence ID" value="SDL99130.1"/>
    <property type="molecule type" value="Genomic_DNA"/>
</dbReference>
<dbReference type="RefSeq" id="WP_093201746.1">
    <property type="nucleotide sequence ID" value="NZ_FNGS01000004.1"/>
</dbReference>
<reference evidence="4 5" key="1">
    <citation type="submission" date="2016-10" db="EMBL/GenBank/DDBJ databases">
        <authorList>
            <person name="de Groot N.N."/>
        </authorList>
    </citation>
    <scope>NUCLEOTIDE SEQUENCE [LARGE SCALE GENOMIC DNA]</scope>
    <source>
        <strain evidence="4 5">DSM 21668</strain>
    </source>
</reference>
<dbReference type="Proteomes" id="UP000198901">
    <property type="component" value="Unassembled WGS sequence"/>
</dbReference>